<comment type="caution">
    <text evidence="9">The sequence shown here is derived from an EMBL/GenBank/DDBJ whole genome shotgun (WGS) entry which is preliminary data.</text>
</comment>
<evidence type="ECO:0000256" key="6">
    <source>
        <dbReference type="ARBA" id="ARBA00023242"/>
    </source>
</evidence>
<dbReference type="PANTHER" id="PTHR13003:SF2">
    <property type="entry name" value="NUCLEAR PORE COMPLEX PROTEIN NUP107"/>
    <property type="match status" value="1"/>
</dbReference>
<evidence type="ECO:0000256" key="1">
    <source>
        <dbReference type="ARBA" id="ARBA00022448"/>
    </source>
</evidence>
<comment type="function">
    <text evidence="7">Functions as a component of the nuclear pore complex (NPC).</text>
</comment>
<dbReference type="PANTHER" id="PTHR13003">
    <property type="entry name" value="NUP107-RELATED"/>
    <property type="match status" value="1"/>
</dbReference>
<dbReference type="GeneID" id="89959421"/>
<keyword evidence="3" id="KW-0653">Protein transport</keyword>
<dbReference type="GO" id="GO:0031965">
    <property type="term" value="C:nuclear membrane"/>
    <property type="evidence" value="ECO:0007669"/>
    <property type="project" value="UniProtKB-SubCell"/>
</dbReference>
<dbReference type="Gene3D" id="1.20.190.50">
    <property type="match status" value="1"/>
</dbReference>
<dbReference type="EMBL" id="JAUTXT010000031">
    <property type="protein sequence ID" value="KAK3672602.1"/>
    <property type="molecule type" value="Genomic_DNA"/>
</dbReference>
<comment type="subcellular location">
    <subcellularLocation>
        <location evidence="7">Nucleus</location>
        <location evidence="7">Nuclear pore complex</location>
    </subcellularLocation>
    <subcellularLocation>
        <location evidence="7">Nucleus membrane</location>
    </subcellularLocation>
</comment>
<sequence>MPPRTRQSTTGGIGRPATRRQRAPVARNTSDSRWNFTSTNDDVRESVEEADTNGFDADHHEDMPSSPEVEEAVAPLREMADRVGKEVESFAIQFDMFLNDLPTRQNKYDAAKEVVQRFEDIAKDAVDALKRGHQKERMEQLRREWSERARLSASGSIRAVGQGSRSGGGGVVQGMKADAVKEMRLWQQEADIWRLFYIVIDYFYDSDVRNERMAKELAILPPPHRYTSEKEIWERFLLENPVAKAHTIYKQWFEQTADHQESDLDGIMQTLEERLGTGRGLWKKGWMHTREKIKGEKRQGRWASSSNDRLPEIRSTSGTGLLVTNVDPDAATRQGRALEKEDKHFEQAMWIACWEMLRRGKSWQDVLSWCEEHAEGWRAAVLCPATDATDALSNAAWRKMCYLTSQSGCSNDYEAAVYGLLGGNVNAVQKVCHTTDDRLFAHYSCTLVRQFELYVRHNFPGRVASLAQRPVAEDVLDDENVAQRIITDFVQQLRRSQETAADAAQPLKVIEGFLLANDTESMAAYVGQALSELDKLHGGHEQAIIHHDDQLRPEEDTKAASSIAADQRALRIVAHMYLVLTAIDDDSQPPETILTEQNVVIAHIQALRYARKRDFAAVYASRIEDGNAVVALARVLQDINGVREQQTMLGLMVQFDMDQSLVLGELLRWTMITKLNAQKTPKNLLRIIEDCEVTKLYPGQQIISGFLAMDTSLSNDDKAVLDTLQWFQVVPGLWKATFEALAEALRTCLMTGQLPCAVKIVERFPYEDISKQKSYGEIGRSVNIMDKSLMPEDQDEALRWQILQQQSQTYYELEQLVHAIETLASWVGEERPYSAQGKPNSQKQQELKKAKATMDESMMPILSGILLQPVDDDEKKYLDRIRDAYLPEIIMAYITALYTSGPLISRDAYIQIMDLSVIIASKDSNDLAAIFTQAGRMRELVQLFAQSSKMMLVMKATGRPQKPRKDGKGLGLWEIGPQGQGVVAEIDDS</sequence>
<feature type="compositionally biased region" description="Polar residues" evidence="8">
    <location>
        <begin position="1"/>
        <end position="10"/>
    </location>
</feature>
<proteinExistence type="inferred from homology"/>
<name>A0AAE0TSK5_9PEZI</name>
<evidence type="ECO:0000256" key="3">
    <source>
        <dbReference type="ARBA" id="ARBA00022927"/>
    </source>
</evidence>
<evidence type="ECO:0000256" key="7">
    <source>
        <dbReference type="RuleBase" id="RU365072"/>
    </source>
</evidence>
<dbReference type="RefSeq" id="XP_064697761.1">
    <property type="nucleotide sequence ID" value="XM_064834890.1"/>
</dbReference>
<evidence type="ECO:0000256" key="4">
    <source>
        <dbReference type="ARBA" id="ARBA00023010"/>
    </source>
</evidence>
<dbReference type="Gene3D" id="1.10.3450.20">
    <property type="match status" value="1"/>
</dbReference>
<evidence type="ECO:0000256" key="8">
    <source>
        <dbReference type="SAM" id="MobiDB-lite"/>
    </source>
</evidence>
<dbReference type="InterPro" id="IPR007252">
    <property type="entry name" value="Nup84/Nup107"/>
</dbReference>
<evidence type="ECO:0000256" key="5">
    <source>
        <dbReference type="ARBA" id="ARBA00023132"/>
    </source>
</evidence>
<keyword evidence="6 7" id="KW-0539">Nucleus</keyword>
<feature type="region of interest" description="Disordered" evidence="8">
    <location>
        <begin position="1"/>
        <end position="48"/>
    </location>
</feature>
<comment type="similarity">
    <text evidence="7">Belongs to the nucleoporin Nup84/Nup107 family.</text>
</comment>
<keyword evidence="4 7" id="KW-0811">Translocation</keyword>
<dbReference type="Proteomes" id="UP001274830">
    <property type="component" value="Unassembled WGS sequence"/>
</dbReference>
<gene>
    <name evidence="9" type="primary">NUP84</name>
    <name evidence="9" type="ORF">LTR78_007414</name>
</gene>
<dbReference type="Pfam" id="PF04121">
    <property type="entry name" value="Nup84_Nup100"/>
    <property type="match status" value="1"/>
</dbReference>
<keyword evidence="7" id="KW-0472">Membrane</keyword>
<evidence type="ECO:0000256" key="2">
    <source>
        <dbReference type="ARBA" id="ARBA00022816"/>
    </source>
</evidence>
<protein>
    <recommendedName>
        <fullName evidence="7">Nuclear pore complex protein</fullName>
    </recommendedName>
</protein>
<dbReference type="AlphaFoldDB" id="A0AAE0TSK5"/>
<dbReference type="GO" id="GO:0000973">
    <property type="term" value="P:post-transcriptional tethering of RNA polymerase II gene DNA at nuclear periphery"/>
    <property type="evidence" value="ECO:0007669"/>
    <property type="project" value="TreeGrafter"/>
</dbReference>
<keyword evidence="1 7" id="KW-0813">Transport</keyword>
<feature type="compositionally biased region" description="Polar residues" evidence="8">
    <location>
        <begin position="27"/>
        <end position="40"/>
    </location>
</feature>
<keyword evidence="10" id="KW-1185">Reference proteome</keyword>
<comment type="subunit">
    <text evidence="7">Part of the nuclear pore complex (NPC).</text>
</comment>
<evidence type="ECO:0000313" key="9">
    <source>
        <dbReference type="EMBL" id="KAK3672602.1"/>
    </source>
</evidence>
<dbReference type="GO" id="GO:0017056">
    <property type="term" value="F:structural constituent of nuclear pore"/>
    <property type="evidence" value="ECO:0007669"/>
    <property type="project" value="UniProtKB-UniRule"/>
</dbReference>
<dbReference type="GO" id="GO:0031080">
    <property type="term" value="C:nuclear pore outer ring"/>
    <property type="evidence" value="ECO:0007669"/>
    <property type="project" value="TreeGrafter"/>
</dbReference>
<evidence type="ECO:0000313" key="10">
    <source>
        <dbReference type="Proteomes" id="UP001274830"/>
    </source>
</evidence>
<dbReference type="GO" id="GO:0006406">
    <property type="term" value="P:mRNA export from nucleus"/>
    <property type="evidence" value="ECO:0007669"/>
    <property type="project" value="TreeGrafter"/>
</dbReference>
<reference evidence="9" key="1">
    <citation type="submission" date="2023-07" db="EMBL/GenBank/DDBJ databases">
        <title>Black Yeasts Isolated from many extreme environments.</title>
        <authorList>
            <person name="Coleine C."/>
            <person name="Stajich J.E."/>
            <person name="Selbmann L."/>
        </authorList>
    </citation>
    <scope>NUCLEOTIDE SEQUENCE</scope>
    <source>
        <strain evidence="9">CCFEE 5485</strain>
    </source>
</reference>
<organism evidence="9 10">
    <name type="scientific">Recurvomyces mirabilis</name>
    <dbReference type="NCBI Taxonomy" id="574656"/>
    <lineage>
        <taxon>Eukaryota</taxon>
        <taxon>Fungi</taxon>
        <taxon>Dikarya</taxon>
        <taxon>Ascomycota</taxon>
        <taxon>Pezizomycotina</taxon>
        <taxon>Dothideomycetes</taxon>
        <taxon>Dothideomycetidae</taxon>
        <taxon>Mycosphaerellales</taxon>
        <taxon>Teratosphaeriaceae</taxon>
        <taxon>Recurvomyces</taxon>
    </lineage>
</organism>
<dbReference type="GO" id="GO:0006606">
    <property type="term" value="P:protein import into nucleus"/>
    <property type="evidence" value="ECO:0007669"/>
    <property type="project" value="TreeGrafter"/>
</dbReference>
<keyword evidence="5 7" id="KW-0906">Nuclear pore complex</keyword>
<keyword evidence="2" id="KW-0509">mRNA transport</keyword>
<accession>A0AAE0TSK5</accession>